<dbReference type="EMBL" id="JBBKZV010000017">
    <property type="protein sequence ID" value="MEJ8824898.1"/>
    <property type="molecule type" value="Genomic_DNA"/>
</dbReference>
<dbReference type="SUPFAM" id="SSF51197">
    <property type="entry name" value="Clavaminate synthase-like"/>
    <property type="match status" value="1"/>
</dbReference>
<keyword evidence="2" id="KW-1185">Reference proteome</keyword>
<name>A0ABU8W5L9_9BURK</name>
<evidence type="ECO:0000313" key="2">
    <source>
        <dbReference type="Proteomes" id="UP001363010"/>
    </source>
</evidence>
<evidence type="ECO:0000313" key="1">
    <source>
        <dbReference type="EMBL" id="MEJ8824898.1"/>
    </source>
</evidence>
<dbReference type="NCBIfam" id="TIGR02466">
    <property type="entry name" value="TIGR02466 family protein"/>
    <property type="match status" value="1"/>
</dbReference>
<comment type="caution">
    <text evidence="1">The sequence shown here is derived from an EMBL/GenBank/DDBJ whole genome shotgun (WGS) entry which is preliminary data.</text>
</comment>
<dbReference type="Proteomes" id="UP001363010">
    <property type="component" value="Unassembled WGS sequence"/>
</dbReference>
<dbReference type="RefSeq" id="WP_340365921.1">
    <property type="nucleotide sequence ID" value="NZ_JBBKZV010000017.1"/>
</dbReference>
<reference evidence="1 2" key="1">
    <citation type="submission" date="2024-03" db="EMBL/GenBank/DDBJ databases">
        <title>Novel species of the genus Variovorax.</title>
        <authorList>
            <person name="Liu Q."/>
            <person name="Xin Y.-H."/>
        </authorList>
    </citation>
    <scope>NUCLEOTIDE SEQUENCE [LARGE SCALE GENOMIC DNA]</scope>
    <source>
        <strain evidence="1 2">KACC 18501</strain>
    </source>
</reference>
<sequence length="206" mass="22891">METSDVVPMFPSLVWKVQIEASLRDALAQSILAALADMRRGLPPLEAGRGWQSGQALHEREDFRDLVSCVHRAVAGILRFLRIGDAAFEITACWATVLAKGAAHKLHSHPNNFLSGVYYVRTPPGADTINFHDPRRQTAVIRPPVMELTADNTDQVVVKVRNGALLVFPSFLEHSVDANLSEEERISVSFNVMFSSFTQQLSKPLW</sequence>
<accession>A0ABU8W5L9</accession>
<proteinExistence type="predicted"/>
<dbReference type="InterPro" id="IPR012668">
    <property type="entry name" value="CHP02466"/>
</dbReference>
<organism evidence="1 2">
    <name type="scientific">Variovorax humicola</name>
    <dbReference type="NCBI Taxonomy" id="1769758"/>
    <lineage>
        <taxon>Bacteria</taxon>
        <taxon>Pseudomonadati</taxon>
        <taxon>Pseudomonadota</taxon>
        <taxon>Betaproteobacteria</taxon>
        <taxon>Burkholderiales</taxon>
        <taxon>Comamonadaceae</taxon>
        <taxon>Variovorax</taxon>
    </lineage>
</organism>
<gene>
    <name evidence="1" type="ORF">WKW80_23190</name>
</gene>
<dbReference type="Gene3D" id="2.60.120.620">
    <property type="entry name" value="q2cbj1_9rhob like domain"/>
    <property type="match status" value="1"/>
</dbReference>
<dbReference type="Pfam" id="PF13759">
    <property type="entry name" value="2OG-FeII_Oxy_5"/>
    <property type="match status" value="1"/>
</dbReference>
<protein>
    <submittedName>
        <fullName evidence="1">2OG-Fe(II) oxygenase family protein</fullName>
    </submittedName>
</protein>